<accession>A0AAW0PEC3</accession>
<dbReference type="Proteomes" id="UP001460270">
    <property type="component" value="Unassembled WGS sequence"/>
</dbReference>
<protein>
    <submittedName>
        <fullName evidence="2">Uncharacterized protein</fullName>
    </submittedName>
</protein>
<keyword evidence="1" id="KW-0472">Membrane</keyword>
<evidence type="ECO:0000256" key="1">
    <source>
        <dbReference type="SAM" id="Phobius"/>
    </source>
</evidence>
<sequence length="113" mass="12488">MEIMLEGATVLSVCKLLCSLPFLRSVVLSCSSPVSFCCHCLLLFTDVVLTVFFCSLLILQHWQIVAPSTGDAIALRCLLFICHTYGAAFFLNLPVIVMDTLLQHLQQEGLKNP</sequence>
<feature type="transmembrane region" description="Helical" evidence="1">
    <location>
        <begin position="47"/>
        <end position="65"/>
    </location>
</feature>
<dbReference type="AlphaFoldDB" id="A0AAW0PEC3"/>
<keyword evidence="3" id="KW-1185">Reference proteome</keyword>
<comment type="caution">
    <text evidence="2">The sequence shown here is derived from an EMBL/GenBank/DDBJ whole genome shotgun (WGS) entry which is preliminary data.</text>
</comment>
<evidence type="ECO:0000313" key="2">
    <source>
        <dbReference type="EMBL" id="KAK7915871.1"/>
    </source>
</evidence>
<gene>
    <name evidence="2" type="ORF">WMY93_011632</name>
</gene>
<proteinExistence type="predicted"/>
<organism evidence="2 3">
    <name type="scientific">Mugilogobius chulae</name>
    <name type="common">yellowstripe goby</name>
    <dbReference type="NCBI Taxonomy" id="88201"/>
    <lineage>
        <taxon>Eukaryota</taxon>
        <taxon>Metazoa</taxon>
        <taxon>Chordata</taxon>
        <taxon>Craniata</taxon>
        <taxon>Vertebrata</taxon>
        <taxon>Euteleostomi</taxon>
        <taxon>Actinopterygii</taxon>
        <taxon>Neopterygii</taxon>
        <taxon>Teleostei</taxon>
        <taxon>Neoteleostei</taxon>
        <taxon>Acanthomorphata</taxon>
        <taxon>Gobiaria</taxon>
        <taxon>Gobiiformes</taxon>
        <taxon>Gobioidei</taxon>
        <taxon>Gobiidae</taxon>
        <taxon>Gobionellinae</taxon>
        <taxon>Mugilogobius</taxon>
    </lineage>
</organism>
<feature type="transmembrane region" description="Helical" evidence="1">
    <location>
        <begin position="77"/>
        <end position="97"/>
    </location>
</feature>
<keyword evidence="1" id="KW-1133">Transmembrane helix</keyword>
<keyword evidence="1" id="KW-0812">Transmembrane</keyword>
<dbReference type="EMBL" id="JBBPFD010000008">
    <property type="protein sequence ID" value="KAK7915871.1"/>
    <property type="molecule type" value="Genomic_DNA"/>
</dbReference>
<evidence type="ECO:0000313" key="3">
    <source>
        <dbReference type="Proteomes" id="UP001460270"/>
    </source>
</evidence>
<name>A0AAW0PEC3_9GOBI</name>
<reference evidence="3" key="1">
    <citation type="submission" date="2024-04" db="EMBL/GenBank/DDBJ databases">
        <title>Salinicola lusitanus LLJ914,a marine bacterium isolated from the Okinawa Trough.</title>
        <authorList>
            <person name="Li J."/>
        </authorList>
    </citation>
    <scope>NUCLEOTIDE SEQUENCE [LARGE SCALE GENOMIC DNA]</scope>
</reference>